<evidence type="ECO:0000256" key="3">
    <source>
        <dbReference type="ARBA" id="ARBA00022989"/>
    </source>
</evidence>
<dbReference type="Proteomes" id="UP000599074">
    <property type="component" value="Unassembled WGS sequence"/>
</dbReference>
<comment type="subcellular location">
    <subcellularLocation>
        <location evidence="1">Membrane</location>
        <topology evidence="1">Multi-pass membrane protein</topology>
    </subcellularLocation>
</comment>
<keyword evidence="4 5" id="KW-0472">Membrane</keyword>
<feature type="transmembrane region" description="Helical" evidence="5">
    <location>
        <begin position="15"/>
        <end position="39"/>
    </location>
</feature>
<dbReference type="InterPro" id="IPR035906">
    <property type="entry name" value="MetI-like_sf"/>
</dbReference>
<evidence type="ECO:0000313" key="6">
    <source>
        <dbReference type="EMBL" id="GII25930.1"/>
    </source>
</evidence>
<dbReference type="RefSeq" id="WP_203935911.1">
    <property type="nucleotide sequence ID" value="NZ_BOON01000061.1"/>
</dbReference>
<reference evidence="6" key="1">
    <citation type="submission" date="2021-01" db="EMBL/GenBank/DDBJ databases">
        <title>Whole genome shotgun sequence of Planosporangium mesophilum NBRC 109066.</title>
        <authorList>
            <person name="Komaki H."/>
            <person name="Tamura T."/>
        </authorList>
    </citation>
    <scope>NUCLEOTIDE SEQUENCE</scope>
    <source>
        <strain evidence="6">NBRC 109066</strain>
    </source>
</reference>
<dbReference type="GO" id="GO:0016020">
    <property type="term" value="C:membrane"/>
    <property type="evidence" value="ECO:0007669"/>
    <property type="project" value="UniProtKB-SubCell"/>
</dbReference>
<evidence type="ECO:0000256" key="5">
    <source>
        <dbReference type="SAM" id="Phobius"/>
    </source>
</evidence>
<dbReference type="SUPFAM" id="SSF161098">
    <property type="entry name" value="MetI-like"/>
    <property type="match status" value="1"/>
</dbReference>
<protein>
    <recommendedName>
        <fullName evidence="8">Carbohydrate ABC transporter permease</fullName>
    </recommendedName>
</protein>
<keyword evidence="2 5" id="KW-0812">Transmembrane</keyword>
<evidence type="ECO:0000256" key="4">
    <source>
        <dbReference type="ARBA" id="ARBA00023136"/>
    </source>
</evidence>
<evidence type="ECO:0008006" key="8">
    <source>
        <dbReference type="Google" id="ProtNLM"/>
    </source>
</evidence>
<evidence type="ECO:0000256" key="1">
    <source>
        <dbReference type="ARBA" id="ARBA00004141"/>
    </source>
</evidence>
<sequence>MLDRFGAGGEAQWELVMAASVIATVPLILLFLAAQRYFIEGANPQRR</sequence>
<evidence type="ECO:0000256" key="2">
    <source>
        <dbReference type="ARBA" id="ARBA00022692"/>
    </source>
</evidence>
<name>A0A8J3TEZ8_9ACTN</name>
<dbReference type="EMBL" id="BOON01000061">
    <property type="protein sequence ID" value="GII25930.1"/>
    <property type="molecule type" value="Genomic_DNA"/>
</dbReference>
<accession>A0A8J3TEZ8</accession>
<keyword evidence="7" id="KW-1185">Reference proteome</keyword>
<comment type="caution">
    <text evidence="6">The sequence shown here is derived from an EMBL/GenBank/DDBJ whole genome shotgun (WGS) entry which is preliminary data.</text>
</comment>
<proteinExistence type="predicted"/>
<gene>
    <name evidence="6" type="ORF">Pme01_55270</name>
</gene>
<evidence type="ECO:0000313" key="7">
    <source>
        <dbReference type="Proteomes" id="UP000599074"/>
    </source>
</evidence>
<organism evidence="6 7">
    <name type="scientific">Planosporangium mesophilum</name>
    <dbReference type="NCBI Taxonomy" id="689768"/>
    <lineage>
        <taxon>Bacteria</taxon>
        <taxon>Bacillati</taxon>
        <taxon>Actinomycetota</taxon>
        <taxon>Actinomycetes</taxon>
        <taxon>Micromonosporales</taxon>
        <taxon>Micromonosporaceae</taxon>
        <taxon>Planosporangium</taxon>
    </lineage>
</organism>
<keyword evidence="3 5" id="KW-1133">Transmembrane helix</keyword>
<dbReference type="AlphaFoldDB" id="A0A8J3TEZ8"/>